<protein>
    <submittedName>
        <fullName evidence="2">Uncharacterized protein</fullName>
    </submittedName>
</protein>
<sequence>MIEEGPVSNRALLFVPVFFASGVSCPRPYAQRMATARCVEKWQSWADNVVRREAVFVGDEIITAL</sequence>
<dbReference type="EMBL" id="MVCE01000002">
    <property type="protein sequence ID" value="PGF35302.1"/>
    <property type="molecule type" value="Genomic_DNA"/>
</dbReference>
<dbReference type="RefSeq" id="WP_002515712.1">
    <property type="nucleotide sequence ID" value="NZ_AP019664.1"/>
</dbReference>
<evidence type="ECO:0000313" key="1">
    <source>
        <dbReference type="EMBL" id="AXM07084.1"/>
    </source>
</evidence>
<accession>A0A2B7J057</accession>
<dbReference type="AlphaFoldDB" id="A0A2B7J057"/>
<dbReference type="Proteomes" id="UP000226191">
    <property type="component" value="Unassembled WGS sequence"/>
</dbReference>
<name>A0A2B7J057_CUTAC</name>
<dbReference type="GeneID" id="92858291"/>
<gene>
    <name evidence="2" type="ORF">B1B09_06940</name>
    <name evidence="1" type="ORF">DXN06_08020</name>
</gene>
<dbReference type="EMBL" id="CP031442">
    <property type="protein sequence ID" value="AXM07084.1"/>
    <property type="molecule type" value="Genomic_DNA"/>
</dbReference>
<evidence type="ECO:0000313" key="4">
    <source>
        <dbReference type="Proteomes" id="UP000256621"/>
    </source>
</evidence>
<dbReference type="OrthoDB" id="9868350at2"/>
<evidence type="ECO:0000313" key="2">
    <source>
        <dbReference type="EMBL" id="PGF35302.1"/>
    </source>
</evidence>
<proteinExistence type="predicted"/>
<reference evidence="2 3" key="1">
    <citation type="submission" date="2017-02" db="EMBL/GenBank/DDBJ databases">
        <title>Prevalence of linear plasmids in Cutibacterium acnes isolates obtained from cancerous prostatic tissue.</title>
        <authorList>
            <person name="Davidsson S."/>
            <person name="Bruggemann H."/>
        </authorList>
    </citation>
    <scope>NUCLEOTIDE SEQUENCE [LARGE SCALE GENOMIC DNA]</scope>
    <source>
        <strain evidence="2 3">11-78</strain>
    </source>
</reference>
<reference evidence="1 4" key="2">
    <citation type="submission" date="2018-08" db="EMBL/GenBank/DDBJ databases">
        <title>Genome sequencing of Cutibacterium acnes KCOM 1315.</title>
        <authorList>
            <person name="Kook J.-K."/>
            <person name="Park S.-N."/>
            <person name="Lim Y.K."/>
        </authorList>
    </citation>
    <scope>NUCLEOTIDE SEQUENCE [LARGE SCALE GENOMIC DNA]</scope>
    <source>
        <strain evidence="1 4">KCOM 1315</strain>
    </source>
</reference>
<dbReference type="Proteomes" id="UP000256621">
    <property type="component" value="Chromosome"/>
</dbReference>
<organism evidence="2 3">
    <name type="scientific">Cutibacterium acnes</name>
    <name type="common">Propionibacterium acnes</name>
    <dbReference type="NCBI Taxonomy" id="1747"/>
    <lineage>
        <taxon>Bacteria</taxon>
        <taxon>Bacillati</taxon>
        <taxon>Actinomycetota</taxon>
        <taxon>Actinomycetes</taxon>
        <taxon>Propionibacteriales</taxon>
        <taxon>Propionibacteriaceae</taxon>
        <taxon>Cutibacterium</taxon>
    </lineage>
</organism>
<evidence type="ECO:0000313" key="3">
    <source>
        <dbReference type="Proteomes" id="UP000226191"/>
    </source>
</evidence>